<dbReference type="EMBL" id="VSRR010079141">
    <property type="protein sequence ID" value="MPC88847.1"/>
    <property type="molecule type" value="Genomic_DNA"/>
</dbReference>
<gene>
    <name evidence="1" type="ORF">E2C01_083768</name>
</gene>
<evidence type="ECO:0000313" key="2">
    <source>
        <dbReference type="Proteomes" id="UP000324222"/>
    </source>
</evidence>
<protein>
    <submittedName>
        <fullName evidence="1">Uncharacterized protein</fullName>
    </submittedName>
</protein>
<dbReference type="AlphaFoldDB" id="A0A5B7J5Q4"/>
<accession>A0A5B7J5Q4</accession>
<organism evidence="1 2">
    <name type="scientific">Portunus trituberculatus</name>
    <name type="common">Swimming crab</name>
    <name type="synonym">Neptunus trituberculatus</name>
    <dbReference type="NCBI Taxonomy" id="210409"/>
    <lineage>
        <taxon>Eukaryota</taxon>
        <taxon>Metazoa</taxon>
        <taxon>Ecdysozoa</taxon>
        <taxon>Arthropoda</taxon>
        <taxon>Crustacea</taxon>
        <taxon>Multicrustacea</taxon>
        <taxon>Malacostraca</taxon>
        <taxon>Eumalacostraca</taxon>
        <taxon>Eucarida</taxon>
        <taxon>Decapoda</taxon>
        <taxon>Pleocyemata</taxon>
        <taxon>Brachyura</taxon>
        <taxon>Eubrachyura</taxon>
        <taxon>Portunoidea</taxon>
        <taxon>Portunidae</taxon>
        <taxon>Portuninae</taxon>
        <taxon>Portunus</taxon>
    </lineage>
</organism>
<evidence type="ECO:0000313" key="1">
    <source>
        <dbReference type="EMBL" id="MPC88847.1"/>
    </source>
</evidence>
<keyword evidence="2" id="KW-1185">Reference proteome</keyword>
<comment type="caution">
    <text evidence="1">The sequence shown here is derived from an EMBL/GenBank/DDBJ whole genome shotgun (WGS) entry which is preliminary data.</text>
</comment>
<proteinExistence type="predicted"/>
<name>A0A5B7J5Q4_PORTR</name>
<dbReference type="Proteomes" id="UP000324222">
    <property type="component" value="Unassembled WGS sequence"/>
</dbReference>
<reference evidence="1 2" key="1">
    <citation type="submission" date="2019-05" db="EMBL/GenBank/DDBJ databases">
        <title>Another draft genome of Portunus trituberculatus and its Hox gene families provides insights of decapod evolution.</title>
        <authorList>
            <person name="Jeong J.-H."/>
            <person name="Song I."/>
            <person name="Kim S."/>
            <person name="Choi T."/>
            <person name="Kim D."/>
            <person name="Ryu S."/>
            <person name="Kim W."/>
        </authorList>
    </citation>
    <scope>NUCLEOTIDE SEQUENCE [LARGE SCALE GENOMIC DNA]</scope>
    <source>
        <tissue evidence="1">Muscle</tissue>
    </source>
</reference>
<sequence>MCGYSTKRHNSAFITTSCHYPSPPPLSPHNFLTSPPLLASSPSPACRIVASLLTQGSVPS</sequence>